<reference evidence="1 2" key="1">
    <citation type="journal article" date="2012" name="J. Bacteriol.">
        <title>Genome sequence of the human- and animal-pathogenic strain Nocardia cyriacigeorgica GUH-2.</title>
        <authorList>
            <person name="Zoropogui A."/>
            <person name="Pujic P."/>
            <person name="Normand P."/>
            <person name="Barbe V."/>
            <person name="Beaman B."/>
            <person name="Beaman L."/>
            <person name="Boiron P."/>
            <person name="Colinon C."/>
            <person name="Deredjian A."/>
            <person name="Graindorge A."/>
            <person name="Mangenot S."/>
            <person name="Nazaret S."/>
            <person name="Neto M."/>
            <person name="Petit S."/>
            <person name="Roche D."/>
            <person name="Vallenet D."/>
            <person name="Rodriguez-Nava V."/>
            <person name="Richard Y."/>
            <person name="Cournoyer B."/>
            <person name="Blaha D."/>
        </authorList>
    </citation>
    <scope>NUCLEOTIDE SEQUENCE [LARGE SCALE GENOMIC DNA]</scope>
    <source>
        <strain evidence="1 2">GUH-2</strain>
    </source>
</reference>
<proteinExistence type="predicted"/>
<dbReference type="AlphaFoldDB" id="H6QZ88"/>
<sequence>MRSPSSKPSSRDGEARACRWLQRAPSPPRMATPRLPAWMRLRCLTLSAGSKNSLVDTFWNSTRQEPEKADTRRTWRMQVNRAAVEAKGWFAETRATGNSPSGTRSTGVVGVIGFSFCVDIRIDGRLGVEDNCGCRLLRYVVCYAVLKTAVADGVEGMYPPHSMSGAFPMPSSVHIRSPRYSSTGCET</sequence>
<protein>
    <submittedName>
        <fullName evidence="1">Uncharacterized protein</fullName>
    </submittedName>
</protein>
<dbReference type="EMBL" id="FO082843">
    <property type="protein sequence ID" value="CCF62842.1"/>
    <property type="molecule type" value="Genomic_DNA"/>
</dbReference>
<accession>H6QZ88</accession>
<dbReference type="Proteomes" id="UP000008190">
    <property type="component" value="Chromosome"/>
</dbReference>
<dbReference type="KEGG" id="ncy:NOCYR_2060"/>
<evidence type="ECO:0000313" key="2">
    <source>
        <dbReference type="Proteomes" id="UP000008190"/>
    </source>
</evidence>
<dbReference type="HOGENOM" id="CLU_1446268_0_0_11"/>
<keyword evidence="2" id="KW-1185">Reference proteome</keyword>
<name>H6QZ88_NOCCG</name>
<gene>
    <name evidence="1" type="ordered locus">NOCYR_2060</name>
</gene>
<evidence type="ECO:0000313" key="1">
    <source>
        <dbReference type="EMBL" id="CCF62842.1"/>
    </source>
</evidence>
<organism evidence="1 2">
    <name type="scientific">Nocardia cyriacigeorgica (strain GUH-2)</name>
    <dbReference type="NCBI Taxonomy" id="1127134"/>
    <lineage>
        <taxon>Bacteria</taxon>
        <taxon>Bacillati</taxon>
        <taxon>Actinomycetota</taxon>
        <taxon>Actinomycetes</taxon>
        <taxon>Mycobacteriales</taxon>
        <taxon>Nocardiaceae</taxon>
        <taxon>Nocardia</taxon>
    </lineage>
</organism>